<dbReference type="Gene3D" id="3.40.50.10490">
    <property type="entry name" value="Glucose-6-phosphate isomerase like protein, domain 1"/>
    <property type="match status" value="1"/>
</dbReference>
<dbReference type="PANTHER" id="PTHR43443:SF1">
    <property type="entry name" value="3-HEXULOSE-6-PHOSPHATE ISOMERASE"/>
    <property type="match status" value="1"/>
</dbReference>
<sequence length="179" mass="19301">MEEFQIVLSDIEKAISQINRDKLDILVNKIVNAHHIFLAGAGRSGLMLRAFANRLMHLGLSASVVGDTNSPHTQINDLLIIASGSGKTTSLISLVKKAHSLSLDSALITASRSTTIGEFSNLVLEIPAQNKDDESKSAQPMGSAFEQCSLVLYDTLILLLMAALNESSETMAKRHADLE</sequence>
<dbReference type="GO" id="GO:1901135">
    <property type="term" value="P:carbohydrate derivative metabolic process"/>
    <property type="evidence" value="ECO:0007669"/>
    <property type="project" value="InterPro"/>
</dbReference>
<proteinExistence type="inferred from homology"/>
<dbReference type="Pfam" id="PF01380">
    <property type="entry name" value="SIS"/>
    <property type="match status" value="1"/>
</dbReference>
<dbReference type="KEGG" id="spat:A0O21_08520"/>
<gene>
    <name evidence="3" type="ORF">A0O21_08520</name>
</gene>
<dbReference type="GO" id="GO:0097367">
    <property type="term" value="F:carbohydrate derivative binding"/>
    <property type="evidence" value="ECO:0007669"/>
    <property type="project" value="InterPro"/>
</dbReference>
<dbReference type="GO" id="GO:0016853">
    <property type="term" value="F:isomerase activity"/>
    <property type="evidence" value="ECO:0007669"/>
    <property type="project" value="UniProtKB-KW"/>
</dbReference>
<evidence type="ECO:0000313" key="3">
    <source>
        <dbReference type="EMBL" id="AND80042.1"/>
    </source>
</evidence>
<keyword evidence="4" id="KW-1185">Reference proteome</keyword>
<evidence type="ECO:0000259" key="2">
    <source>
        <dbReference type="PROSITE" id="PS51464"/>
    </source>
</evidence>
<feature type="domain" description="SIS" evidence="2">
    <location>
        <begin position="26"/>
        <end position="166"/>
    </location>
</feature>
<dbReference type="SUPFAM" id="SSF53697">
    <property type="entry name" value="SIS domain"/>
    <property type="match status" value="1"/>
</dbReference>
<dbReference type="CDD" id="cd05005">
    <property type="entry name" value="SIS_PHI"/>
    <property type="match status" value="1"/>
</dbReference>
<dbReference type="NCBIfam" id="TIGR03127">
    <property type="entry name" value="RuMP_HxlB"/>
    <property type="match status" value="1"/>
</dbReference>
<dbReference type="PROSITE" id="PS51464">
    <property type="entry name" value="SIS"/>
    <property type="match status" value="1"/>
</dbReference>
<keyword evidence="3" id="KW-0413">Isomerase</keyword>
<dbReference type="Proteomes" id="UP000077317">
    <property type="component" value="Chromosome"/>
</dbReference>
<reference evidence="3 4" key="1">
    <citation type="journal article" date="2016" name="Int. J. Syst. Evol. Microbiol.">
        <title>Streptococcuspantholopis sp. nov., isolated from faeces of the Tibetan antelope (Pantholops hodgsonii).</title>
        <authorList>
            <person name="Bai X."/>
            <person name="Xiong Y."/>
            <person name="Lu S."/>
            <person name="Jin D."/>
            <person name="Lai X."/>
            <person name="Yang J."/>
            <person name="Niu L."/>
            <person name="Hu S."/>
            <person name="Meng X."/>
            <person name="Pu J."/>
            <person name="Ye C."/>
            <person name="Xu J."/>
        </authorList>
    </citation>
    <scope>NUCLEOTIDE SEQUENCE [LARGE SCALE GENOMIC DNA]</scope>
    <source>
        <strain evidence="3 4">TA 26</strain>
    </source>
</reference>
<dbReference type="PANTHER" id="PTHR43443">
    <property type="entry name" value="3-HEXULOSE-6-PHOSPHATE ISOMERASE"/>
    <property type="match status" value="1"/>
</dbReference>
<dbReference type="OrthoDB" id="9797832at2"/>
<dbReference type="EMBL" id="CP014699">
    <property type="protein sequence ID" value="AND80042.1"/>
    <property type="molecule type" value="Genomic_DNA"/>
</dbReference>
<reference evidence="4" key="2">
    <citation type="submission" date="2016-03" db="EMBL/GenBank/DDBJ databases">
        <title>Streptococcus antelopensis sp. nov., isolated from the feces of the Tibetan antelope (Pantholops hodgsonii) in Hoh Xil National Nature Reserve, Qinghai, China.</title>
        <authorList>
            <person name="Bai X."/>
        </authorList>
    </citation>
    <scope>NUCLEOTIDE SEQUENCE [LARGE SCALE GENOMIC DNA]</scope>
    <source>
        <strain evidence="4">TA 26</strain>
    </source>
</reference>
<evidence type="ECO:0000313" key="4">
    <source>
        <dbReference type="Proteomes" id="UP000077317"/>
    </source>
</evidence>
<evidence type="ECO:0000256" key="1">
    <source>
        <dbReference type="ARBA" id="ARBA00009235"/>
    </source>
</evidence>
<protein>
    <submittedName>
        <fullName evidence="3">6-phospho 3-hexuloisomerase</fullName>
    </submittedName>
</protein>
<dbReference type="InterPro" id="IPR017552">
    <property type="entry name" value="PHI/rmpB"/>
</dbReference>
<dbReference type="STRING" id="1811193.A0O21_08520"/>
<dbReference type="AlphaFoldDB" id="A0A172Q9D3"/>
<accession>A0A172Q9D3</accession>
<name>A0A172Q9D3_9STRE</name>
<organism evidence="3 4">
    <name type="scientific">Streptococcus pantholopis</name>
    <dbReference type="NCBI Taxonomy" id="1811193"/>
    <lineage>
        <taxon>Bacteria</taxon>
        <taxon>Bacillati</taxon>
        <taxon>Bacillota</taxon>
        <taxon>Bacilli</taxon>
        <taxon>Lactobacillales</taxon>
        <taxon>Streptococcaceae</taxon>
        <taxon>Streptococcus</taxon>
    </lineage>
</organism>
<dbReference type="RefSeq" id="WP_067064266.1">
    <property type="nucleotide sequence ID" value="NZ_CP014699.1"/>
</dbReference>
<dbReference type="InterPro" id="IPR046348">
    <property type="entry name" value="SIS_dom_sf"/>
</dbReference>
<dbReference type="InterPro" id="IPR001347">
    <property type="entry name" value="SIS_dom"/>
</dbReference>
<comment type="similarity">
    <text evidence="1">Belongs to the SIS family. PHI subfamily.</text>
</comment>